<evidence type="ECO:0000313" key="2">
    <source>
        <dbReference type="Proteomes" id="UP000095552"/>
    </source>
</evidence>
<name>A0A1E5T391_9BACT</name>
<dbReference type="OrthoDB" id="1467917at2"/>
<dbReference type="RefSeq" id="WP_069834762.1">
    <property type="nucleotide sequence ID" value="NZ_MDGQ01000004.1"/>
</dbReference>
<gene>
    <name evidence="1" type="ORF">BFP71_06920</name>
</gene>
<accession>A0A1E5T391</accession>
<reference evidence="1 2" key="1">
    <citation type="submission" date="2016-08" db="EMBL/GenBank/DDBJ databases">
        <title>Draft genome of Fabibacter sp. strain SK-8.</title>
        <authorList>
            <person name="Wong S.-K."/>
            <person name="Hamasaki K."/>
            <person name="Yoshizawa S."/>
        </authorList>
    </citation>
    <scope>NUCLEOTIDE SEQUENCE [LARGE SCALE GENOMIC DNA]</scope>
    <source>
        <strain evidence="1 2">SK-8</strain>
    </source>
</reference>
<keyword evidence="2" id="KW-1185">Reference proteome</keyword>
<organism evidence="1 2">
    <name type="scientific">Roseivirga misakiensis</name>
    <dbReference type="NCBI Taxonomy" id="1563681"/>
    <lineage>
        <taxon>Bacteria</taxon>
        <taxon>Pseudomonadati</taxon>
        <taxon>Bacteroidota</taxon>
        <taxon>Cytophagia</taxon>
        <taxon>Cytophagales</taxon>
        <taxon>Roseivirgaceae</taxon>
        <taxon>Roseivirga</taxon>
    </lineage>
</organism>
<comment type="caution">
    <text evidence="1">The sequence shown here is derived from an EMBL/GenBank/DDBJ whole genome shotgun (WGS) entry which is preliminary data.</text>
</comment>
<evidence type="ECO:0008006" key="3">
    <source>
        <dbReference type="Google" id="ProtNLM"/>
    </source>
</evidence>
<dbReference type="STRING" id="1563681.BFP71_06920"/>
<sequence length="70" mass="7921">MSSWQTVFKSPSWHQAEIVKDILVNSGLQAIVFNKQDHAYKLGMVTVMVNPDSVMPAIKIISEEINFDNE</sequence>
<dbReference type="EMBL" id="MDGQ01000004">
    <property type="protein sequence ID" value="OEK05844.1"/>
    <property type="molecule type" value="Genomic_DNA"/>
</dbReference>
<protein>
    <recommendedName>
        <fullName evidence="3">DUF2007 domain-containing protein</fullName>
    </recommendedName>
</protein>
<dbReference type="AlphaFoldDB" id="A0A1E5T391"/>
<evidence type="ECO:0000313" key="1">
    <source>
        <dbReference type="EMBL" id="OEK05844.1"/>
    </source>
</evidence>
<proteinExistence type="predicted"/>
<dbReference type="Proteomes" id="UP000095552">
    <property type="component" value="Unassembled WGS sequence"/>
</dbReference>